<gene>
    <name evidence="1" type="ORF">EAH_00028780</name>
</gene>
<dbReference type="RefSeq" id="XP_013251726.1">
    <property type="nucleotide sequence ID" value="XM_013396272.1"/>
</dbReference>
<keyword evidence="2" id="KW-1185">Reference proteome</keyword>
<dbReference type="GeneID" id="25270948"/>
<dbReference type="AlphaFoldDB" id="U6GCI8"/>
<evidence type="ECO:0000313" key="2">
    <source>
        <dbReference type="Proteomes" id="UP000018050"/>
    </source>
</evidence>
<protein>
    <submittedName>
        <fullName evidence="1">Testis specific leucine rich repeat protein, related</fullName>
    </submittedName>
</protein>
<proteinExistence type="predicted"/>
<reference evidence="1" key="2">
    <citation type="submission" date="2013-10" db="EMBL/GenBank/DDBJ databases">
        <authorList>
            <person name="Aslett M."/>
        </authorList>
    </citation>
    <scope>NUCLEOTIDE SEQUENCE [LARGE SCALE GENOMIC DNA]</scope>
    <source>
        <strain evidence="1">Houghton</strain>
    </source>
</reference>
<dbReference type="Proteomes" id="UP000018050">
    <property type="component" value="Unassembled WGS sequence"/>
</dbReference>
<dbReference type="EMBL" id="HG670787">
    <property type="protein sequence ID" value="CDI77986.1"/>
    <property type="molecule type" value="Genomic_DNA"/>
</dbReference>
<name>U6GCI8_EIMAC</name>
<dbReference type="VEuPathDB" id="ToxoDB:EAH_00028780"/>
<organism evidence="1 2">
    <name type="scientific">Eimeria acervulina</name>
    <name type="common">Coccidian parasite</name>
    <dbReference type="NCBI Taxonomy" id="5801"/>
    <lineage>
        <taxon>Eukaryota</taxon>
        <taxon>Sar</taxon>
        <taxon>Alveolata</taxon>
        <taxon>Apicomplexa</taxon>
        <taxon>Conoidasida</taxon>
        <taxon>Coccidia</taxon>
        <taxon>Eucoccidiorida</taxon>
        <taxon>Eimeriorina</taxon>
        <taxon>Eimeriidae</taxon>
        <taxon>Eimeria</taxon>
    </lineage>
</organism>
<evidence type="ECO:0000313" key="1">
    <source>
        <dbReference type="EMBL" id="CDI77986.1"/>
    </source>
</evidence>
<reference evidence="1" key="1">
    <citation type="submission" date="2013-10" db="EMBL/GenBank/DDBJ databases">
        <title>Genomic analysis of the causative agents of coccidiosis in chickens.</title>
        <authorList>
            <person name="Reid A.J."/>
            <person name="Blake D."/>
            <person name="Billington K."/>
            <person name="Browne H."/>
            <person name="Dunn M."/>
            <person name="Hung S."/>
            <person name="Kawahara F."/>
            <person name="Miranda-Saavedra D."/>
            <person name="Mourier T."/>
            <person name="Nagra H."/>
            <person name="Otto T.D."/>
            <person name="Rawlings N."/>
            <person name="Sanchez A."/>
            <person name="Sanders M."/>
            <person name="Subramaniam C."/>
            <person name="Tay Y."/>
            <person name="Dear P."/>
            <person name="Doerig C."/>
            <person name="Gruber A."/>
            <person name="Parkinson J."/>
            <person name="Shirley M."/>
            <person name="Wan K.L."/>
            <person name="Berriman M."/>
            <person name="Tomley F."/>
            <person name="Pain A."/>
        </authorList>
    </citation>
    <scope>NUCLEOTIDE SEQUENCE [LARGE SCALE GENOMIC DNA]</scope>
    <source>
        <strain evidence="1">Houghton</strain>
    </source>
</reference>
<sequence>MDLAIDSGSSHGSYVSHLMSRLALQRERMRVDCIDILSALMQHCPEELSFEAIEALQHARIFLHYPIRPSVMYELLDLTNTQYFKRTLELLLSEHAQTAERVLQIAPVLWYNALKHEDSAPVRVMAVATSRRFYIVERPTGIREPLFPEREYVYNKGEGIRLIEIREYRHLTRIVKGYPADNWLAAGWLHKENEGPNGETFDCLLMEVLSQTTDFIVCLRALSGRETEEERVDVLRDVVSAECLLQHIKLQIIQDSFLAIRRTSHWDLHEFFIDWKYWFAFDPTSAEEQWGVQLQCLQGETDELNWRLPQGGLTNFLGWVEEEEEEEEKEKETQENADKDNIKDFVKDKEEYTLKGIRLDAINQLGCQISSVVSAAERSADYLQLKKICLNQMKNINFKI</sequence>
<accession>U6GCI8</accession>
<dbReference type="OrthoDB" id="660555at2759"/>